<dbReference type="AlphaFoldDB" id="A0AAW0GDS3"/>
<dbReference type="EMBL" id="JASBNA010000011">
    <property type="protein sequence ID" value="KAK7688128.1"/>
    <property type="molecule type" value="Genomic_DNA"/>
</dbReference>
<sequence length="145" mass="16020">MSVLAGIQRKPIIGEEERSALRGALLIAELVPDREDVTGTMSVVANSLNQTATGGNRLQLITGITKPEKRTRFKPPSFRDTGIRPIEAFTKYLGTTWFSDKEVKDIHAWAGAKLIYDESTQVVGPNDTFGFVDPNAMHQDNQISF</sequence>
<organism evidence="1 2">
    <name type="scientific">Cerrena zonata</name>
    <dbReference type="NCBI Taxonomy" id="2478898"/>
    <lineage>
        <taxon>Eukaryota</taxon>
        <taxon>Fungi</taxon>
        <taxon>Dikarya</taxon>
        <taxon>Basidiomycota</taxon>
        <taxon>Agaricomycotina</taxon>
        <taxon>Agaricomycetes</taxon>
        <taxon>Polyporales</taxon>
        <taxon>Cerrenaceae</taxon>
        <taxon>Cerrena</taxon>
    </lineage>
</organism>
<comment type="caution">
    <text evidence="1">The sequence shown here is derived from an EMBL/GenBank/DDBJ whole genome shotgun (WGS) entry which is preliminary data.</text>
</comment>
<accession>A0AAW0GDS3</accession>
<dbReference type="Proteomes" id="UP001385951">
    <property type="component" value="Unassembled WGS sequence"/>
</dbReference>
<protein>
    <submittedName>
        <fullName evidence="1">Uncharacterized protein</fullName>
    </submittedName>
</protein>
<proteinExistence type="predicted"/>
<evidence type="ECO:0000313" key="2">
    <source>
        <dbReference type="Proteomes" id="UP001385951"/>
    </source>
</evidence>
<evidence type="ECO:0000313" key="1">
    <source>
        <dbReference type="EMBL" id="KAK7688128.1"/>
    </source>
</evidence>
<reference evidence="1 2" key="1">
    <citation type="submission" date="2022-09" db="EMBL/GenBank/DDBJ databases">
        <authorList>
            <person name="Palmer J.M."/>
        </authorList>
    </citation>
    <scope>NUCLEOTIDE SEQUENCE [LARGE SCALE GENOMIC DNA]</scope>
    <source>
        <strain evidence="1 2">DSM 7382</strain>
    </source>
</reference>
<name>A0AAW0GDS3_9APHY</name>
<keyword evidence="2" id="KW-1185">Reference proteome</keyword>
<gene>
    <name evidence="1" type="ORF">QCA50_008498</name>
</gene>